<organism evidence="2 3">
    <name type="scientific">Orchesella dallaii</name>
    <dbReference type="NCBI Taxonomy" id="48710"/>
    <lineage>
        <taxon>Eukaryota</taxon>
        <taxon>Metazoa</taxon>
        <taxon>Ecdysozoa</taxon>
        <taxon>Arthropoda</taxon>
        <taxon>Hexapoda</taxon>
        <taxon>Collembola</taxon>
        <taxon>Entomobryomorpha</taxon>
        <taxon>Entomobryoidea</taxon>
        <taxon>Orchesellidae</taxon>
        <taxon>Orchesellinae</taxon>
        <taxon>Orchesella</taxon>
    </lineage>
</organism>
<feature type="compositionally biased region" description="Low complexity" evidence="1">
    <location>
        <begin position="9"/>
        <end position="20"/>
    </location>
</feature>
<gene>
    <name evidence="2" type="ORF">ODALV1_LOCUS12422</name>
</gene>
<protein>
    <submittedName>
        <fullName evidence="2">Uncharacterized protein</fullName>
    </submittedName>
</protein>
<keyword evidence="3" id="KW-1185">Reference proteome</keyword>
<evidence type="ECO:0000313" key="3">
    <source>
        <dbReference type="Proteomes" id="UP001642540"/>
    </source>
</evidence>
<evidence type="ECO:0000313" key="2">
    <source>
        <dbReference type="EMBL" id="CAL8106648.1"/>
    </source>
</evidence>
<dbReference type="Proteomes" id="UP001642540">
    <property type="component" value="Unassembled WGS sequence"/>
</dbReference>
<name>A0ABP1QMQ5_9HEXA</name>
<accession>A0ABP1QMQ5</accession>
<evidence type="ECO:0000256" key="1">
    <source>
        <dbReference type="SAM" id="MobiDB-lite"/>
    </source>
</evidence>
<proteinExistence type="predicted"/>
<reference evidence="2 3" key="1">
    <citation type="submission" date="2024-08" db="EMBL/GenBank/DDBJ databases">
        <authorList>
            <person name="Cucini C."/>
            <person name="Frati F."/>
        </authorList>
    </citation>
    <scope>NUCLEOTIDE SEQUENCE [LARGE SCALE GENOMIC DNA]</scope>
</reference>
<feature type="region of interest" description="Disordered" evidence="1">
    <location>
        <begin position="1"/>
        <end position="20"/>
    </location>
</feature>
<sequence length="104" mass="12002">MKPDMEKLFFSSSKSGSSGKRYCNSKFYLVLWRKRDTKDLGTWVRKKRMEVYNITAQLENCTSTTTITIILWKLLSLFPSLSFGLVCLQAAQLFTSFYIAFSST</sequence>
<comment type="caution">
    <text evidence="2">The sequence shown here is derived from an EMBL/GenBank/DDBJ whole genome shotgun (WGS) entry which is preliminary data.</text>
</comment>
<dbReference type="EMBL" id="CAXLJM020000038">
    <property type="protein sequence ID" value="CAL8106648.1"/>
    <property type="molecule type" value="Genomic_DNA"/>
</dbReference>